<keyword evidence="4 10" id="KW-0378">Hydrolase</keyword>
<keyword evidence="7" id="KW-0408">Iron</keyword>
<evidence type="ECO:0000313" key="11">
    <source>
        <dbReference type="Proteomes" id="UP000067626"/>
    </source>
</evidence>
<comment type="pathway">
    <text evidence="1">Amino-acid degradation.</text>
</comment>
<keyword evidence="6" id="KW-0862">Zinc</keyword>
<feature type="domain" description="Amidohydrolase-related" evidence="9">
    <location>
        <begin position="67"/>
        <end position="397"/>
    </location>
</feature>
<dbReference type="GO" id="GO:0019556">
    <property type="term" value="P:L-histidine catabolic process to glutamate and formamide"/>
    <property type="evidence" value="ECO:0007669"/>
    <property type="project" value="UniProtKB-UniRule"/>
</dbReference>
<keyword evidence="11" id="KW-1185">Reference proteome</keyword>
<keyword evidence="5" id="KW-0369">Histidine metabolism</keyword>
<organism evidence="10 11">
    <name type="scientific">Chondromyces crocatus</name>
    <dbReference type="NCBI Taxonomy" id="52"/>
    <lineage>
        <taxon>Bacteria</taxon>
        <taxon>Pseudomonadati</taxon>
        <taxon>Myxococcota</taxon>
        <taxon>Polyangia</taxon>
        <taxon>Polyangiales</taxon>
        <taxon>Polyangiaceae</taxon>
        <taxon>Chondromyces</taxon>
    </lineage>
</organism>
<dbReference type="PATRIC" id="fig|52.7.peg.5781"/>
<evidence type="ECO:0000259" key="9">
    <source>
        <dbReference type="Pfam" id="PF01979"/>
    </source>
</evidence>
<dbReference type="EC" id="3.5.2.7" evidence="2 8"/>
<dbReference type="EMBL" id="CP012159">
    <property type="protein sequence ID" value="AKT41072.1"/>
    <property type="molecule type" value="Genomic_DNA"/>
</dbReference>
<dbReference type="InterPro" id="IPR032466">
    <property type="entry name" value="Metal_Hydrolase"/>
</dbReference>
<dbReference type="InterPro" id="IPR006680">
    <property type="entry name" value="Amidohydro-rel"/>
</dbReference>
<evidence type="ECO:0000256" key="6">
    <source>
        <dbReference type="ARBA" id="ARBA00022833"/>
    </source>
</evidence>
<evidence type="ECO:0000256" key="3">
    <source>
        <dbReference type="ARBA" id="ARBA00022723"/>
    </source>
</evidence>
<protein>
    <recommendedName>
        <fullName evidence="2 8">Imidazolonepropionase</fullName>
        <ecNumber evidence="2 8">3.5.2.7</ecNumber>
    </recommendedName>
</protein>
<dbReference type="KEGG" id="ccro:CMC5_052310"/>
<evidence type="ECO:0000256" key="8">
    <source>
        <dbReference type="NCBIfam" id="TIGR01224"/>
    </source>
</evidence>
<evidence type="ECO:0000313" key="10">
    <source>
        <dbReference type="EMBL" id="AKT41072.1"/>
    </source>
</evidence>
<sequence length="420" mass="43333">MSAARFVIVAPRVITCDPARTRPGDPLGVVEDGAVLVEDGVIRAVGARAELLGSEAGGVRVHAVEGVVTPGLVDAHTHAPWMGSRDAEYAVRLAGGDYEAIAAAGGGIVSTMRAVRASSVEALSATLVERLRRMATLGVTTVEAKSGYGLDEASERRQLEAVAEAGRDASLPRLVPTYLALHAVPPEAHGDRSAYARQVAERWLPAIAAAGLCRYVDAYVDRSAFSVEDTRPLLARARDLGLGVRLHAGQFADVGAAELAAEFGAASADHLEQVGPAGIEALAARGVAAALLPLASFTLRQAPPPVDALRAAGVPLVVASDANPGTAPTESLPLAMAFAARLYGLTVAEVLLGATREAARTLGLEASVGVLRPGLQADLVAWDLPHENALIQPWGCPRTRMVLRGGALLSGRFDASPPAG</sequence>
<evidence type="ECO:0000256" key="2">
    <source>
        <dbReference type="ARBA" id="ARBA00012864"/>
    </source>
</evidence>
<evidence type="ECO:0000256" key="4">
    <source>
        <dbReference type="ARBA" id="ARBA00022801"/>
    </source>
</evidence>
<proteinExistence type="predicted"/>
<dbReference type="SUPFAM" id="SSF51556">
    <property type="entry name" value="Metallo-dependent hydrolases"/>
    <property type="match status" value="1"/>
</dbReference>
<keyword evidence="3" id="KW-0479">Metal-binding</keyword>
<name>A0A0K1EK86_CHOCO</name>
<reference evidence="10 11" key="1">
    <citation type="submission" date="2015-07" db="EMBL/GenBank/DDBJ databases">
        <title>Genome analysis of myxobacterium Chondromyces crocatus Cm c5 reveals a high potential for natural compound synthesis and the genetic basis for the loss of fruiting body formation.</title>
        <authorList>
            <person name="Zaburannyi N."/>
            <person name="Bunk B."/>
            <person name="Maier J."/>
            <person name="Overmann J."/>
            <person name="Mueller R."/>
        </authorList>
    </citation>
    <scope>NUCLEOTIDE SEQUENCE [LARGE SCALE GENOMIC DNA]</scope>
    <source>
        <strain evidence="10 11">Cm c5</strain>
    </source>
</reference>
<evidence type="ECO:0000256" key="1">
    <source>
        <dbReference type="ARBA" id="ARBA00005023"/>
    </source>
</evidence>
<dbReference type="Pfam" id="PF01979">
    <property type="entry name" value="Amidohydro_1"/>
    <property type="match status" value="1"/>
</dbReference>
<dbReference type="PANTHER" id="PTHR42752:SF1">
    <property type="entry name" value="IMIDAZOLONEPROPIONASE-RELATED"/>
    <property type="match status" value="1"/>
</dbReference>
<dbReference type="InterPro" id="IPR005920">
    <property type="entry name" value="HutI"/>
</dbReference>
<evidence type="ECO:0000256" key="7">
    <source>
        <dbReference type="ARBA" id="ARBA00023004"/>
    </source>
</evidence>
<dbReference type="GO" id="GO:0005737">
    <property type="term" value="C:cytoplasm"/>
    <property type="evidence" value="ECO:0007669"/>
    <property type="project" value="UniProtKB-UniRule"/>
</dbReference>
<dbReference type="OrthoDB" id="9807210at2"/>
<dbReference type="GO" id="GO:0046872">
    <property type="term" value="F:metal ion binding"/>
    <property type="evidence" value="ECO:0007669"/>
    <property type="project" value="UniProtKB-KW"/>
</dbReference>
<accession>A0A0K1EK86</accession>
<dbReference type="AlphaFoldDB" id="A0A0K1EK86"/>
<dbReference type="Gene3D" id="3.20.20.140">
    <property type="entry name" value="Metal-dependent hydrolases"/>
    <property type="match status" value="1"/>
</dbReference>
<dbReference type="RefSeq" id="WP_050432903.1">
    <property type="nucleotide sequence ID" value="NZ_CP012159.1"/>
</dbReference>
<dbReference type="NCBIfam" id="TIGR01224">
    <property type="entry name" value="hutI"/>
    <property type="match status" value="1"/>
</dbReference>
<dbReference type="Gene3D" id="2.30.40.10">
    <property type="entry name" value="Urease, subunit C, domain 1"/>
    <property type="match status" value="1"/>
</dbReference>
<dbReference type="GO" id="GO:0050480">
    <property type="term" value="F:imidazolonepropionase activity"/>
    <property type="evidence" value="ECO:0007669"/>
    <property type="project" value="UniProtKB-UniRule"/>
</dbReference>
<dbReference type="STRING" id="52.CMC5_052310"/>
<dbReference type="SUPFAM" id="SSF51338">
    <property type="entry name" value="Composite domain of metallo-dependent hydrolases"/>
    <property type="match status" value="1"/>
</dbReference>
<dbReference type="InterPro" id="IPR011059">
    <property type="entry name" value="Metal-dep_hydrolase_composite"/>
</dbReference>
<dbReference type="PANTHER" id="PTHR42752">
    <property type="entry name" value="IMIDAZOLONEPROPIONASE"/>
    <property type="match status" value="1"/>
</dbReference>
<evidence type="ECO:0000256" key="5">
    <source>
        <dbReference type="ARBA" id="ARBA00022808"/>
    </source>
</evidence>
<dbReference type="Proteomes" id="UP000067626">
    <property type="component" value="Chromosome"/>
</dbReference>
<gene>
    <name evidence="10" type="primary">hutI</name>
    <name evidence="10" type="ORF">CMC5_052310</name>
</gene>